<sequence>MNINLNKEPDETTNNDNVFVKSSISSTSSMESTAIQAQGIFPQSSIRKFFPLIIPTTTNPFGEYIPIHIAIQRFLRSPVNQNPPYYEVPVLGNLPTVRHAYAEWYFGIDENPAIISCIRKYGKDWERSNQQRLSRRKILIREIELRETDFSTEEVLEILEILRDGCTLNKLIDVKLLGHDK</sequence>
<evidence type="ECO:0000313" key="3">
    <source>
        <dbReference type="Proteomes" id="UP001153678"/>
    </source>
</evidence>
<organism evidence="2 3">
    <name type="scientific">Funneliformis geosporum</name>
    <dbReference type="NCBI Taxonomy" id="1117311"/>
    <lineage>
        <taxon>Eukaryota</taxon>
        <taxon>Fungi</taxon>
        <taxon>Fungi incertae sedis</taxon>
        <taxon>Mucoromycota</taxon>
        <taxon>Glomeromycotina</taxon>
        <taxon>Glomeromycetes</taxon>
        <taxon>Glomerales</taxon>
        <taxon>Glomeraceae</taxon>
        <taxon>Funneliformis</taxon>
    </lineage>
</organism>
<comment type="caution">
    <text evidence="2">The sequence shown here is derived from an EMBL/GenBank/DDBJ whole genome shotgun (WGS) entry which is preliminary data.</text>
</comment>
<name>A0A9W4ST26_9GLOM</name>
<evidence type="ECO:0000313" key="2">
    <source>
        <dbReference type="EMBL" id="CAI2180295.1"/>
    </source>
</evidence>
<dbReference type="InterPro" id="IPR022210">
    <property type="entry name" value="TF_GCR1-like"/>
</dbReference>
<dbReference type="AlphaFoldDB" id="A0A9W4ST26"/>
<dbReference type="EMBL" id="CAMKVN010002258">
    <property type="protein sequence ID" value="CAI2180295.1"/>
    <property type="molecule type" value="Genomic_DNA"/>
</dbReference>
<gene>
    <name evidence="2" type="ORF">FWILDA_LOCUS9511</name>
</gene>
<feature type="domain" description="Transcription activator GCR1-like" evidence="1">
    <location>
        <begin position="93"/>
        <end position="163"/>
    </location>
</feature>
<dbReference type="Pfam" id="PF12550">
    <property type="entry name" value="GCR1_C"/>
    <property type="match status" value="1"/>
</dbReference>
<dbReference type="Proteomes" id="UP001153678">
    <property type="component" value="Unassembled WGS sequence"/>
</dbReference>
<keyword evidence="3" id="KW-1185">Reference proteome</keyword>
<dbReference type="OrthoDB" id="428577at2759"/>
<proteinExistence type="predicted"/>
<reference evidence="2" key="1">
    <citation type="submission" date="2022-08" db="EMBL/GenBank/DDBJ databases">
        <authorList>
            <person name="Kallberg Y."/>
            <person name="Tangrot J."/>
            <person name="Rosling A."/>
        </authorList>
    </citation>
    <scope>NUCLEOTIDE SEQUENCE</scope>
    <source>
        <strain evidence="2">Wild A</strain>
    </source>
</reference>
<protein>
    <submittedName>
        <fullName evidence="2">5307_t:CDS:1</fullName>
    </submittedName>
</protein>
<accession>A0A9W4ST26</accession>
<evidence type="ECO:0000259" key="1">
    <source>
        <dbReference type="Pfam" id="PF12550"/>
    </source>
</evidence>